<comment type="caution">
    <text evidence="1">The sequence shown here is derived from an EMBL/GenBank/DDBJ whole genome shotgun (WGS) entry which is preliminary data.</text>
</comment>
<dbReference type="OrthoDB" id="4557285at2"/>
<dbReference type="EMBL" id="SZZH01000003">
    <property type="protein sequence ID" value="TKV58703.1"/>
    <property type="molecule type" value="Genomic_DNA"/>
</dbReference>
<name>A0A4U6QEV3_9ACTN</name>
<dbReference type="Pfam" id="PF13370">
    <property type="entry name" value="Fer4_13"/>
    <property type="match status" value="1"/>
</dbReference>
<keyword evidence="2" id="KW-1185">Reference proteome</keyword>
<proteinExistence type="predicted"/>
<accession>A0A4U6QEV3</accession>
<dbReference type="Proteomes" id="UP000306985">
    <property type="component" value="Unassembled WGS sequence"/>
</dbReference>
<protein>
    <submittedName>
        <fullName evidence="1">Ferredoxin</fullName>
    </submittedName>
</protein>
<dbReference type="AlphaFoldDB" id="A0A4U6QEV3"/>
<evidence type="ECO:0000313" key="2">
    <source>
        <dbReference type="Proteomes" id="UP000306985"/>
    </source>
</evidence>
<reference evidence="1 2" key="1">
    <citation type="submission" date="2019-05" db="EMBL/GenBank/DDBJ databases">
        <title>Nakamurella sp. N5BH11, whole genome shotgun sequence.</title>
        <authorList>
            <person name="Tuo L."/>
        </authorList>
    </citation>
    <scope>NUCLEOTIDE SEQUENCE [LARGE SCALE GENOMIC DNA]</scope>
    <source>
        <strain evidence="1 2">N5BH11</strain>
    </source>
</reference>
<dbReference type="Gene3D" id="3.30.70.20">
    <property type="match status" value="1"/>
</dbReference>
<organism evidence="1 2">
    <name type="scientific">Nakamurella flava</name>
    <dbReference type="NCBI Taxonomy" id="2576308"/>
    <lineage>
        <taxon>Bacteria</taxon>
        <taxon>Bacillati</taxon>
        <taxon>Actinomycetota</taxon>
        <taxon>Actinomycetes</taxon>
        <taxon>Nakamurellales</taxon>
        <taxon>Nakamurellaceae</taxon>
        <taxon>Nakamurella</taxon>
    </lineage>
</organism>
<sequence>MGAHQRTGDPAEWRVDVSQRCISAGLCLAIAPGHFDFVGVRARPTGAPLDAEDAAAVLDAADQCPVGAITVVTGPAPS</sequence>
<evidence type="ECO:0000313" key="1">
    <source>
        <dbReference type="EMBL" id="TKV58703.1"/>
    </source>
</evidence>
<gene>
    <name evidence="1" type="ORF">FDO65_14380</name>
</gene>
<dbReference type="RefSeq" id="WP_137450363.1">
    <property type="nucleotide sequence ID" value="NZ_SZZH01000003.1"/>
</dbReference>
<dbReference type="SUPFAM" id="SSF54862">
    <property type="entry name" value="4Fe-4S ferredoxins"/>
    <property type="match status" value="1"/>
</dbReference>